<keyword evidence="1" id="KW-0472">Membrane</keyword>
<proteinExistence type="predicted"/>
<dbReference type="PANTHER" id="PTHR10361:SF24">
    <property type="entry name" value="P3 PROTEIN"/>
    <property type="match status" value="1"/>
</dbReference>
<feature type="non-terminal residue" evidence="2">
    <location>
        <position position="1"/>
    </location>
</feature>
<evidence type="ECO:0000313" key="2">
    <source>
        <dbReference type="EMBL" id="MDR9778356.1"/>
    </source>
</evidence>
<dbReference type="InterPro" id="IPR004710">
    <property type="entry name" value="Bilac:Na_transpt"/>
</dbReference>
<dbReference type="Proteomes" id="UP001268610">
    <property type="component" value="Unassembled WGS sequence"/>
</dbReference>
<comment type="caution">
    <text evidence="2">The sequence shown here is derived from an EMBL/GenBank/DDBJ whole genome shotgun (WGS) entry which is preliminary data.</text>
</comment>
<dbReference type="PANTHER" id="PTHR10361">
    <property type="entry name" value="SODIUM-BILE ACID COTRANSPORTER"/>
    <property type="match status" value="1"/>
</dbReference>
<sequence length="104" mass="11205">LVIIGALLKEKSHILDYIQDVGLATAIFCVASLSIGYMVPRLFNIPVAQARAIAFEIGIHNSTLAMTIALSIMANTTVAVPAAVYSIFMFIFAAIFGFIITRVK</sequence>
<keyword evidence="1" id="KW-1133">Transmembrane helix</keyword>
<dbReference type="Gene3D" id="1.20.1530.20">
    <property type="match status" value="1"/>
</dbReference>
<accession>A0AAJ2H0J1</accession>
<feature type="transmembrane region" description="Helical" evidence="1">
    <location>
        <begin position="21"/>
        <end position="40"/>
    </location>
</feature>
<feature type="transmembrane region" description="Helical" evidence="1">
    <location>
        <begin position="78"/>
        <end position="100"/>
    </location>
</feature>
<gene>
    <name evidence="2" type="ORF">RJJ65_38100</name>
</gene>
<organism evidence="2 3">
    <name type="scientific">Rhizobium hidalgonense</name>
    <dbReference type="NCBI Taxonomy" id="1538159"/>
    <lineage>
        <taxon>Bacteria</taxon>
        <taxon>Pseudomonadati</taxon>
        <taxon>Pseudomonadota</taxon>
        <taxon>Alphaproteobacteria</taxon>
        <taxon>Hyphomicrobiales</taxon>
        <taxon>Rhizobiaceae</taxon>
        <taxon>Rhizobium/Agrobacterium group</taxon>
        <taxon>Rhizobium</taxon>
    </lineage>
</organism>
<evidence type="ECO:0000313" key="3">
    <source>
        <dbReference type="Proteomes" id="UP001268610"/>
    </source>
</evidence>
<feature type="transmembrane region" description="Helical" evidence="1">
    <location>
        <begin position="52"/>
        <end position="72"/>
    </location>
</feature>
<reference evidence="2" key="1">
    <citation type="submission" date="2023-04" db="EMBL/GenBank/DDBJ databases">
        <title>Genomic characterization of faba bean (Vicia faba) microsymbionts in Mexican soils.</title>
        <authorList>
            <person name="Rivera Orduna F.N."/>
            <person name="Guevara-Luna J."/>
            <person name="Yan J."/>
            <person name="Arroyo-Herrera I."/>
            <person name="Li Y."/>
            <person name="Vasquez-Murrieta M.S."/>
            <person name="Wang E.T."/>
        </authorList>
    </citation>
    <scope>NUCLEOTIDE SEQUENCE</scope>
    <source>
        <strain evidence="2">CH26</strain>
    </source>
</reference>
<dbReference type="AlphaFoldDB" id="A0AAJ2H0J1"/>
<protein>
    <submittedName>
        <fullName evidence="2">Bile acid:sodium symporter family protein</fullName>
    </submittedName>
</protein>
<name>A0AAJ2H0J1_9HYPH</name>
<dbReference type="InterPro" id="IPR038770">
    <property type="entry name" value="Na+/solute_symporter_sf"/>
</dbReference>
<dbReference type="EMBL" id="JAVLSF010000730">
    <property type="protein sequence ID" value="MDR9778356.1"/>
    <property type="molecule type" value="Genomic_DNA"/>
</dbReference>
<keyword evidence="1" id="KW-0812">Transmembrane</keyword>
<evidence type="ECO:0000256" key="1">
    <source>
        <dbReference type="SAM" id="Phobius"/>
    </source>
</evidence>